<dbReference type="GO" id="GO:0006633">
    <property type="term" value="P:fatty acid biosynthetic process"/>
    <property type="evidence" value="ECO:0007669"/>
    <property type="project" value="UniProtKB-KW"/>
</dbReference>
<keyword evidence="6" id="KW-1133">Transmembrane helix</keyword>
<dbReference type="EMBL" id="JBIMZQ010000005">
    <property type="protein sequence ID" value="KAL3671740.1"/>
    <property type="molecule type" value="Genomic_DNA"/>
</dbReference>
<dbReference type="GO" id="GO:0016020">
    <property type="term" value="C:membrane"/>
    <property type="evidence" value="ECO:0007669"/>
    <property type="project" value="UniProtKB-SubCell"/>
</dbReference>
<gene>
    <name evidence="10" type="ORF">V7S43_003650</name>
</gene>
<proteinExistence type="predicted"/>
<protein>
    <recommendedName>
        <fullName evidence="12">Very-long-chain 3-oxoacyl-CoA synthase</fullName>
    </recommendedName>
</protein>
<sequence>MMEALMKIGAPAIKTSPIQFIYNPVQFIVCSYMCMEAAIQANRTGYSADPCNAFKADNLVKGNQSKMLDLCDTVIIILVKKWKQISILNVYHHVTVLFATT</sequence>
<evidence type="ECO:0000256" key="3">
    <source>
        <dbReference type="ARBA" id="ARBA00022679"/>
    </source>
</evidence>
<keyword evidence="4" id="KW-0812">Transmembrane</keyword>
<evidence type="ECO:0000256" key="1">
    <source>
        <dbReference type="ARBA" id="ARBA00004141"/>
    </source>
</evidence>
<dbReference type="Pfam" id="PF01151">
    <property type="entry name" value="ELO"/>
    <property type="match status" value="1"/>
</dbReference>
<evidence type="ECO:0000256" key="2">
    <source>
        <dbReference type="ARBA" id="ARBA00022516"/>
    </source>
</evidence>
<evidence type="ECO:0000256" key="7">
    <source>
        <dbReference type="ARBA" id="ARBA00023098"/>
    </source>
</evidence>
<keyword evidence="5" id="KW-0276">Fatty acid metabolism</keyword>
<evidence type="ECO:0008006" key="12">
    <source>
        <dbReference type="Google" id="ProtNLM"/>
    </source>
</evidence>
<evidence type="ECO:0000256" key="9">
    <source>
        <dbReference type="ARBA" id="ARBA00023160"/>
    </source>
</evidence>
<evidence type="ECO:0000256" key="5">
    <source>
        <dbReference type="ARBA" id="ARBA00022832"/>
    </source>
</evidence>
<keyword evidence="3" id="KW-0808">Transferase</keyword>
<name>A0ABD3G111_9STRA</name>
<evidence type="ECO:0000256" key="8">
    <source>
        <dbReference type="ARBA" id="ARBA00023136"/>
    </source>
</evidence>
<keyword evidence="9" id="KW-0275">Fatty acid biosynthesis</keyword>
<reference evidence="10 11" key="1">
    <citation type="submission" date="2024-09" db="EMBL/GenBank/DDBJ databases">
        <title>Genome sequencing and assembly of Phytophthora oleae, isolate VK10A, causative agent of rot of olive drupes.</title>
        <authorList>
            <person name="Conti Taguali S."/>
            <person name="Riolo M."/>
            <person name="La Spada F."/>
            <person name="Cacciola S.O."/>
            <person name="Dionisio G."/>
        </authorList>
    </citation>
    <scope>NUCLEOTIDE SEQUENCE [LARGE SCALE GENOMIC DNA]</scope>
    <source>
        <strain evidence="10 11">VK10A</strain>
    </source>
</reference>
<keyword evidence="11" id="KW-1185">Reference proteome</keyword>
<dbReference type="InterPro" id="IPR002076">
    <property type="entry name" value="ELO_fam"/>
</dbReference>
<keyword evidence="8" id="KW-0472">Membrane</keyword>
<dbReference type="GO" id="GO:0016740">
    <property type="term" value="F:transferase activity"/>
    <property type="evidence" value="ECO:0007669"/>
    <property type="project" value="UniProtKB-KW"/>
</dbReference>
<keyword evidence="7" id="KW-0443">Lipid metabolism</keyword>
<organism evidence="10 11">
    <name type="scientific">Phytophthora oleae</name>
    <dbReference type="NCBI Taxonomy" id="2107226"/>
    <lineage>
        <taxon>Eukaryota</taxon>
        <taxon>Sar</taxon>
        <taxon>Stramenopiles</taxon>
        <taxon>Oomycota</taxon>
        <taxon>Peronosporomycetes</taxon>
        <taxon>Peronosporales</taxon>
        <taxon>Peronosporaceae</taxon>
        <taxon>Phytophthora</taxon>
    </lineage>
</organism>
<evidence type="ECO:0000313" key="10">
    <source>
        <dbReference type="EMBL" id="KAL3671740.1"/>
    </source>
</evidence>
<accession>A0ABD3G111</accession>
<evidence type="ECO:0000256" key="4">
    <source>
        <dbReference type="ARBA" id="ARBA00022692"/>
    </source>
</evidence>
<dbReference type="Proteomes" id="UP001632037">
    <property type="component" value="Unassembled WGS sequence"/>
</dbReference>
<comment type="caution">
    <text evidence="10">The sequence shown here is derived from an EMBL/GenBank/DDBJ whole genome shotgun (WGS) entry which is preliminary data.</text>
</comment>
<keyword evidence="2" id="KW-0444">Lipid biosynthesis</keyword>
<evidence type="ECO:0000256" key="6">
    <source>
        <dbReference type="ARBA" id="ARBA00022989"/>
    </source>
</evidence>
<comment type="subcellular location">
    <subcellularLocation>
        <location evidence="1">Membrane</location>
        <topology evidence="1">Multi-pass membrane protein</topology>
    </subcellularLocation>
</comment>
<dbReference type="AlphaFoldDB" id="A0ABD3G111"/>
<evidence type="ECO:0000313" key="11">
    <source>
        <dbReference type="Proteomes" id="UP001632037"/>
    </source>
</evidence>